<organism evidence="1">
    <name type="scientific">Arundo donax</name>
    <name type="common">Giant reed</name>
    <name type="synonym">Donax arundinaceus</name>
    <dbReference type="NCBI Taxonomy" id="35708"/>
    <lineage>
        <taxon>Eukaryota</taxon>
        <taxon>Viridiplantae</taxon>
        <taxon>Streptophyta</taxon>
        <taxon>Embryophyta</taxon>
        <taxon>Tracheophyta</taxon>
        <taxon>Spermatophyta</taxon>
        <taxon>Magnoliopsida</taxon>
        <taxon>Liliopsida</taxon>
        <taxon>Poales</taxon>
        <taxon>Poaceae</taxon>
        <taxon>PACMAD clade</taxon>
        <taxon>Arundinoideae</taxon>
        <taxon>Arundineae</taxon>
        <taxon>Arundo</taxon>
    </lineage>
</organism>
<name>A0A0A9CXU7_ARUDO</name>
<accession>A0A0A9CXU7</accession>
<sequence>MHLFGYSLHVASIHVAISYATHSFSLVSQGSPPHPSACT</sequence>
<dbReference type="EMBL" id="GBRH01218647">
    <property type="protein sequence ID" value="JAD79248.1"/>
    <property type="molecule type" value="Transcribed_RNA"/>
</dbReference>
<proteinExistence type="predicted"/>
<reference evidence="1" key="1">
    <citation type="submission" date="2014-09" db="EMBL/GenBank/DDBJ databases">
        <authorList>
            <person name="Magalhaes I.L.F."/>
            <person name="Oliveira U."/>
            <person name="Santos F.R."/>
            <person name="Vidigal T.H.D.A."/>
            <person name="Brescovit A.D."/>
            <person name="Santos A.J."/>
        </authorList>
    </citation>
    <scope>NUCLEOTIDE SEQUENCE</scope>
    <source>
        <tissue evidence="1">Shoot tissue taken approximately 20 cm above the soil surface</tissue>
    </source>
</reference>
<reference evidence="1" key="2">
    <citation type="journal article" date="2015" name="Data Brief">
        <title>Shoot transcriptome of the giant reed, Arundo donax.</title>
        <authorList>
            <person name="Barrero R.A."/>
            <person name="Guerrero F.D."/>
            <person name="Moolhuijzen P."/>
            <person name="Goolsby J.A."/>
            <person name="Tidwell J."/>
            <person name="Bellgard S.E."/>
            <person name="Bellgard M.I."/>
        </authorList>
    </citation>
    <scope>NUCLEOTIDE SEQUENCE</scope>
    <source>
        <tissue evidence="1">Shoot tissue taken approximately 20 cm above the soil surface</tissue>
    </source>
</reference>
<evidence type="ECO:0000313" key="1">
    <source>
        <dbReference type="EMBL" id="JAD79248.1"/>
    </source>
</evidence>
<protein>
    <submittedName>
        <fullName evidence="1">PtpRR6</fullName>
    </submittedName>
</protein>
<dbReference type="AlphaFoldDB" id="A0A0A9CXU7"/>